<feature type="transmembrane region" description="Helical" evidence="1">
    <location>
        <begin position="82"/>
        <end position="100"/>
    </location>
</feature>
<accession>A0A0C2NB14</accession>
<reference evidence="2 3" key="1">
    <citation type="journal article" date="2014" name="Genome Biol. Evol.">
        <title>The genome of the myxosporean Thelohanellus kitauei shows adaptations to nutrient acquisition within its fish host.</title>
        <authorList>
            <person name="Yang Y."/>
            <person name="Xiong J."/>
            <person name="Zhou Z."/>
            <person name="Huo F."/>
            <person name="Miao W."/>
            <person name="Ran C."/>
            <person name="Liu Y."/>
            <person name="Zhang J."/>
            <person name="Feng J."/>
            <person name="Wang M."/>
            <person name="Wang M."/>
            <person name="Wang L."/>
            <person name="Yao B."/>
        </authorList>
    </citation>
    <scope>NUCLEOTIDE SEQUENCE [LARGE SCALE GENOMIC DNA]</scope>
    <source>
        <strain evidence="2">Wuqing</strain>
    </source>
</reference>
<comment type="caution">
    <text evidence="2">The sequence shown here is derived from an EMBL/GenBank/DDBJ whole genome shotgun (WGS) entry which is preliminary data.</text>
</comment>
<evidence type="ECO:0000313" key="3">
    <source>
        <dbReference type="Proteomes" id="UP000031668"/>
    </source>
</evidence>
<keyword evidence="1" id="KW-0812">Transmembrane</keyword>
<proteinExistence type="predicted"/>
<dbReference type="EMBL" id="JWZT01000787">
    <property type="protein sequence ID" value="KII73540.1"/>
    <property type="molecule type" value="Genomic_DNA"/>
</dbReference>
<name>A0A0C2NB14_THEKT</name>
<gene>
    <name evidence="2" type="ORF">RF11_03502</name>
</gene>
<dbReference type="Proteomes" id="UP000031668">
    <property type="component" value="Unassembled WGS sequence"/>
</dbReference>
<organism evidence="2 3">
    <name type="scientific">Thelohanellus kitauei</name>
    <name type="common">Myxosporean</name>
    <dbReference type="NCBI Taxonomy" id="669202"/>
    <lineage>
        <taxon>Eukaryota</taxon>
        <taxon>Metazoa</taxon>
        <taxon>Cnidaria</taxon>
        <taxon>Myxozoa</taxon>
        <taxon>Myxosporea</taxon>
        <taxon>Bivalvulida</taxon>
        <taxon>Platysporina</taxon>
        <taxon>Myxobolidae</taxon>
        <taxon>Thelohanellus</taxon>
    </lineage>
</organism>
<protein>
    <submittedName>
        <fullName evidence="2">Uncharacterized protein</fullName>
    </submittedName>
</protein>
<keyword evidence="1" id="KW-1133">Transmembrane helix</keyword>
<evidence type="ECO:0000256" key="1">
    <source>
        <dbReference type="SAM" id="Phobius"/>
    </source>
</evidence>
<keyword evidence="1" id="KW-0472">Membrane</keyword>
<sequence>MTEITCFHIKIWYTIVSRKLEDYIIIPKSTLLDIEMSTHTLSIKTLLSPNYFQSDEVSKSTYSFCVYDGWSTRSRYKDPNKLIGFNYLIYPYILVMYVRLKTNSRNHFHSPECLKSYF</sequence>
<dbReference type="AlphaFoldDB" id="A0A0C2NB14"/>
<keyword evidence="3" id="KW-1185">Reference proteome</keyword>
<evidence type="ECO:0000313" key="2">
    <source>
        <dbReference type="EMBL" id="KII73540.1"/>
    </source>
</evidence>